<dbReference type="Proteomes" id="UP000789920">
    <property type="component" value="Unassembled WGS sequence"/>
</dbReference>
<dbReference type="EMBL" id="CAJVQC010122059">
    <property type="protein sequence ID" value="CAG8838914.1"/>
    <property type="molecule type" value="Genomic_DNA"/>
</dbReference>
<gene>
    <name evidence="1" type="ORF">RPERSI_LOCUS30849</name>
</gene>
<keyword evidence="2" id="KW-1185">Reference proteome</keyword>
<sequence>MNNWLCQQIKGDKVREELLEVVRNFVVKTSKVKQDGYMKMNLSRILAKLMK</sequence>
<name>A0ACA9SJN7_9GLOM</name>
<protein>
    <submittedName>
        <fullName evidence="1">14274_t:CDS:1</fullName>
    </submittedName>
</protein>
<accession>A0ACA9SJN7</accession>
<organism evidence="1 2">
    <name type="scientific">Racocetra persica</name>
    <dbReference type="NCBI Taxonomy" id="160502"/>
    <lineage>
        <taxon>Eukaryota</taxon>
        <taxon>Fungi</taxon>
        <taxon>Fungi incertae sedis</taxon>
        <taxon>Mucoromycota</taxon>
        <taxon>Glomeromycotina</taxon>
        <taxon>Glomeromycetes</taxon>
        <taxon>Diversisporales</taxon>
        <taxon>Gigasporaceae</taxon>
        <taxon>Racocetra</taxon>
    </lineage>
</organism>
<reference evidence="1" key="1">
    <citation type="submission" date="2021-06" db="EMBL/GenBank/DDBJ databases">
        <authorList>
            <person name="Kallberg Y."/>
            <person name="Tangrot J."/>
            <person name="Rosling A."/>
        </authorList>
    </citation>
    <scope>NUCLEOTIDE SEQUENCE</scope>
    <source>
        <strain evidence="1">MA461A</strain>
    </source>
</reference>
<comment type="caution">
    <text evidence="1">The sequence shown here is derived from an EMBL/GenBank/DDBJ whole genome shotgun (WGS) entry which is preliminary data.</text>
</comment>
<proteinExistence type="predicted"/>
<evidence type="ECO:0000313" key="1">
    <source>
        <dbReference type="EMBL" id="CAG8838914.1"/>
    </source>
</evidence>
<feature type="non-terminal residue" evidence="1">
    <location>
        <position position="51"/>
    </location>
</feature>
<evidence type="ECO:0000313" key="2">
    <source>
        <dbReference type="Proteomes" id="UP000789920"/>
    </source>
</evidence>